<comment type="caution">
    <text evidence="2">The sequence shown here is derived from an EMBL/GenBank/DDBJ whole genome shotgun (WGS) entry which is preliminary data.</text>
</comment>
<evidence type="ECO:0000313" key="3">
    <source>
        <dbReference type="Proteomes" id="UP001189429"/>
    </source>
</evidence>
<feature type="non-terminal residue" evidence="2">
    <location>
        <position position="1"/>
    </location>
</feature>
<feature type="compositionally biased region" description="Polar residues" evidence="1">
    <location>
        <begin position="24"/>
        <end position="34"/>
    </location>
</feature>
<protein>
    <submittedName>
        <fullName evidence="2">Uncharacterized protein</fullName>
    </submittedName>
</protein>
<evidence type="ECO:0000313" key="2">
    <source>
        <dbReference type="EMBL" id="CAK0818876.1"/>
    </source>
</evidence>
<keyword evidence="3" id="KW-1185">Reference proteome</keyword>
<feature type="non-terminal residue" evidence="2">
    <location>
        <position position="128"/>
    </location>
</feature>
<dbReference type="EMBL" id="CAUYUJ010006853">
    <property type="protein sequence ID" value="CAK0818876.1"/>
    <property type="molecule type" value="Genomic_DNA"/>
</dbReference>
<proteinExistence type="predicted"/>
<feature type="region of interest" description="Disordered" evidence="1">
    <location>
        <begin position="1"/>
        <end position="37"/>
    </location>
</feature>
<reference evidence="2" key="1">
    <citation type="submission" date="2023-10" db="EMBL/GenBank/DDBJ databases">
        <authorList>
            <person name="Chen Y."/>
            <person name="Shah S."/>
            <person name="Dougan E. K."/>
            <person name="Thang M."/>
            <person name="Chan C."/>
        </authorList>
    </citation>
    <scope>NUCLEOTIDE SEQUENCE [LARGE SCALE GENOMIC DNA]</scope>
</reference>
<sequence>LLSSRGASKLSGASLPAAGRTGSRPATGQESPGSSIALGAQFFNRRNPNQPRTNMQLIFNALRLAMADPCANEKFLSDSIDLFETASKDVRTSRSGLALVHRAKALRSLWEWRRSCAQARAELAQAHQ</sequence>
<dbReference type="Proteomes" id="UP001189429">
    <property type="component" value="Unassembled WGS sequence"/>
</dbReference>
<gene>
    <name evidence="2" type="ORF">PCOR1329_LOCUS20999</name>
</gene>
<accession>A0ABN9RKU7</accession>
<name>A0ABN9RKU7_9DINO</name>
<organism evidence="2 3">
    <name type="scientific">Prorocentrum cordatum</name>
    <dbReference type="NCBI Taxonomy" id="2364126"/>
    <lineage>
        <taxon>Eukaryota</taxon>
        <taxon>Sar</taxon>
        <taxon>Alveolata</taxon>
        <taxon>Dinophyceae</taxon>
        <taxon>Prorocentrales</taxon>
        <taxon>Prorocentraceae</taxon>
        <taxon>Prorocentrum</taxon>
    </lineage>
</organism>
<evidence type="ECO:0000256" key="1">
    <source>
        <dbReference type="SAM" id="MobiDB-lite"/>
    </source>
</evidence>